<keyword evidence="3" id="KW-1185">Reference proteome</keyword>
<reference evidence="2" key="1">
    <citation type="submission" date="2022-10" db="EMBL/GenBank/DDBJ databases">
        <title>Novel sulphate-reducing endosymbionts in the free-living metamonad Anaeramoeba.</title>
        <authorList>
            <person name="Jerlstrom-Hultqvist J."/>
            <person name="Cepicka I."/>
            <person name="Gallot-Lavallee L."/>
            <person name="Salas-Leiva D."/>
            <person name="Curtis B.A."/>
            <person name="Zahonova K."/>
            <person name="Pipaliya S."/>
            <person name="Dacks J."/>
            <person name="Roger A.J."/>
        </authorList>
    </citation>
    <scope>NUCLEOTIDE SEQUENCE</scope>
    <source>
        <strain evidence="2">BMAN</strain>
    </source>
</reference>
<feature type="compositionally biased region" description="Low complexity" evidence="1">
    <location>
        <begin position="35"/>
        <end position="47"/>
    </location>
</feature>
<organism evidence="2 3">
    <name type="scientific">Anaeramoeba ignava</name>
    <name type="common">Anaerobic marine amoeba</name>
    <dbReference type="NCBI Taxonomy" id="1746090"/>
    <lineage>
        <taxon>Eukaryota</taxon>
        <taxon>Metamonada</taxon>
        <taxon>Anaeramoebidae</taxon>
        <taxon>Anaeramoeba</taxon>
    </lineage>
</organism>
<accession>A0A9Q0R746</accession>
<dbReference type="AlphaFoldDB" id="A0A9Q0R746"/>
<protein>
    <submittedName>
        <fullName evidence="2">Uncharacterized protein</fullName>
    </submittedName>
</protein>
<evidence type="ECO:0000313" key="2">
    <source>
        <dbReference type="EMBL" id="KAJ5068369.1"/>
    </source>
</evidence>
<dbReference type="EMBL" id="JAPDFW010000116">
    <property type="protein sequence ID" value="KAJ5068369.1"/>
    <property type="molecule type" value="Genomic_DNA"/>
</dbReference>
<dbReference type="Proteomes" id="UP001149090">
    <property type="component" value="Unassembled WGS sequence"/>
</dbReference>
<feature type="compositionally biased region" description="Polar residues" evidence="1">
    <location>
        <begin position="143"/>
        <end position="164"/>
    </location>
</feature>
<comment type="caution">
    <text evidence="2">The sequence shown here is derived from an EMBL/GenBank/DDBJ whole genome shotgun (WGS) entry which is preliminary data.</text>
</comment>
<evidence type="ECO:0000256" key="1">
    <source>
        <dbReference type="SAM" id="MobiDB-lite"/>
    </source>
</evidence>
<feature type="compositionally biased region" description="Polar residues" evidence="1">
    <location>
        <begin position="12"/>
        <end position="34"/>
    </location>
</feature>
<evidence type="ECO:0000313" key="3">
    <source>
        <dbReference type="Proteomes" id="UP001149090"/>
    </source>
</evidence>
<name>A0A9Q0R746_ANAIG</name>
<proteinExistence type="predicted"/>
<feature type="region of interest" description="Disordered" evidence="1">
    <location>
        <begin position="1"/>
        <end position="57"/>
    </location>
</feature>
<gene>
    <name evidence="2" type="ORF">M0811_12352</name>
</gene>
<sequence length="164" mass="18597">MTSLWGKRPEHSTGNSSPSQNKPQNGTTGLTLFSNKNPNTPTQNTKPGLFSSNFKNLPQQSPIRQNYIIFCKTRRSCFWAITPANRTNSQHVNEQTMSQPSQMEVSKTQDLFAKKQTHNLFANFSLSQNNPPNSSFFAKRDQNQNQNQPKTSIFSNQNQNQKST</sequence>
<feature type="region of interest" description="Disordered" evidence="1">
    <location>
        <begin position="128"/>
        <end position="164"/>
    </location>
</feature>